<feature type="region of interest" description="Disordered" evidence="1">
    <location>
        <begin position="23"/>
        <end position="42"/>
    </location>
</feature>
<evidence type="ECO:0000313" key="2">
    <source>
        <dbReference type="EMBL" id="GFF93374.1"/>
    </source>
</evidence>
<reference evidence="2 3" key="1">
    <citation type="submission" date="2020-01" db="EMBL/GenBank/DDBJ databases">
        <title>Draft genome sequence of Aspergillus lentulus IFM 60648.</title>
        <authorList>
            <person name="Takahashi H."/>
            <person name="Yaguchi T."/>
        </authorList>
    </citation>
    <scope>NUCLEOTIDE SEQUENCE [LARGE SCALE GENOMIC DNA]</scope>
    <source>
        <strain evidence="2 3">IFM 60648</strain>
    </source>
</reference>
<gene>
    <name evidence="2" type="ORF">IFM60648_10064</name>
</gene>
<feature type="compositionally biased region" description="Polar residues" evidence="1">
    <location>
        <begin position="23"/>
        <end position="35"/>
    </location>
</feature>
<evidence type="ECO:0000256" key="1">
    <source>
        <dbReference type="SAM" id="MobiDB-lite"/>
    </source>
</evidence>
<accession>A0ABQ1B6S3</accession>
<proteinExistence type="predicted"/>
<sequence>MFIADEIEIGSFLRRRSNASLLPSETYSQAATPSDSKGKRRRAAGIVTFEHLPSLRVARRDLLRFVDSVDQQITLLEEAEANALGSDEEEDPNQSYWVAAAAKLRSKSTDCQTY</sequence>
<organism evidence="2 3">
    <name type="scientific">Aspergillus lentulus</name>
    <dbReference type="NCBI Taxonomy" id="293939"/>
    <lineage>
        <taxon>Eukaryota</taxon>
        <taxon>Fungi</taxon>
        <taxon>Dikarya</taxon>
        <taxon>Ascomycota</taxon>
        <taxon>Pezizomycotina</taxon>
        <taxon>Eurotiomycetes</taxon>
        <taxon>Eurotiomycetidae</taxon>
        <taxon>Eurotiales</taxon>
        <taxon>Aspergillaceae</taxon>
        <taxon>Aspergillus</taxon>
        <taxon>Aspergillus subgen. Fumigati</taxon>
    </lineage>
</organism>
<protein>
    <submittedName>
        <fullName evidence="2">Uncharacterized protein</fullName>
    </submittedName>
</protein>
<name>A0ABQ1B6S3_ASPLE</name>
<dbReference type="Proteomes" id="UP000465220">
    <property type="component" value="Unassembled WGS sequence"/>
</dbReference>
<dbReference type="EMBL" id="BLKI01000115">
    <property type="protein sequence ID" value="GFF93374.1"/>
    <property type="molecule type" value="Genomic_DNA"/>
</dbReference>
<evidence type="ECO:0000313" key="3">
    <source>
        <dbReference type="Proteomes" id="UP000465220"/>
    </source>
</evidence>
<keyword evidence="3" id="KW-1185">Reference proteome</keyword>
<comment type="caution">
    <text evidence="2">The sequence shown here is derived from an EMBL/GenBank/DDBJ whole genome shotgun (WGS) entry which is preliminary data.</text>
</comment>